<sequence>MKSIDTLVNEQKTFFHSGNTRPIDFRREQLAHLREWIRTHEAHVMEALKKDLNKSTHEAYATEVGISLKEIRTAIRNVSHWSRPQRVPTSMIHFGAKSWIQPEPYGTALIIGPWNYPFQLIIAPLVAAITAGNCVVIKPSELAPHTSTLIRGMVEELFEPAFVTVIEGDVQTSTELLAQPFDTIFFTGSVPVGKIVMEAAAKNLTPITLELGGKSPVIVDRDANIPLAAKRIAWGKITNAGQTCIAPDYLLVHREVEKPLIQGIQAAIKENFGEHPLNHPDYPHIINRRHFDRLSLLLGKGEIIAGGAMNSELPAIEPTLVSGASWNDPIMEDEIFGPILPIIPFDDLDDVIEKIRSKPKPLALYYFTNSKKNEQKILQSLPFGGGCINDTLMHFASPYLPFGGVGPSGMGSYHGKSGFDAFSHHKSILKQTTRFDFPFRYHSSKVGLSVLRKLLR</sequence>
<dbReference type="CDD" id="cd07136">
    <property type="entry name" value="ALDH_YwdH-P39616"/>
    <property type="match status" value="1"/>
</dbReference>
<dbReference type="GO" id="GO:0004029">
    <property type="term" value="F:aldehyde dehydrogenase (NAD+) activity"/>
    <property type="evidence" value="ECO:0007669"/>
    <property type="project" value="TreeGrafter"/>
</dbReference>
<dbReference type="Gene3D" id="3.40.309.10">
    <property type="entry name" value="Aldehyde Dehydrogenase, Chain A, domain 2"/>
    <property type="match status" value="1"/>
</dbReference>
<reference evidence="9 10" key="1">
    <citation type="submission" date="2016-10" db="EMBL/GenBank/DDBJ databases">
        <authorList>
            <person name="de Groot N.N."/>
        </authorList>
    </citation>
    <scope>NUCLEOTIDE SEQUENCE [LARGE SCALE GENOMIC DNA]</scope>
    <source>
        <strain evidence="9 10">DSM 45610</strain>
    </source>
</reference>
<evidence type="ECO:0000256" key="3">
    <source>
        <dbReference type="ARBA" id="ARBA00023027"/>
    </source>
</evidence>
<comment type="similarity">
    <text evidence="1 4 7">Belongs to the aldehyde dehydrogenase family.</text>
</comment>
<protein>
    <recommendedName>
        <fullName evidence="4">Aldehyde dehydrogenase</fullName>
    </recommendedName>
</protein>
<dbReference type="InterPro" id="IPR029510">
    <property type="entry name" value="Ald_DH_CS_GLU"/>
</dbReference>
<evidence type="ECO:0000256" key="7">
    <source>
        <dbReference type="RuleBase" id="RU003345"/>
    </source>
</evidence>
<proteinExistence type="inferred from homology"/>
<dbReference type="Gene3D" id="3.40.605.10">
    <property type="entry name" value="Aldehyde Dehydrogenase, Chain A, domain 1"/>
    <property type="match status" value="1"/>
</dbReference>
<evidence type="ECO:0000256" key="1">
    <source>
        <dbReference type="ARBA" id="ARBA00009986"/>
    </source>
</evidence>
<dbReference type="GO" id="GO:0006081">
    <property type="term" value="P:aldehyde metabolic process"/>
    <property type="evidence" value="ECO:0007669"/>
    <property type="project" value="InterPro"/>
</dbReference>
<dbReference type="InterPro" id="IPR016163">
    <property type="entry name" value="Ald_DH_C"/>
</dbReference>
<dbReference type="PROSITE" id="PS00687">
    <property type="entry name" value="ALDEHYDE_DEHYDR_GLU"/>
    <property type="match status" value="1"/>
</dbReference>
<feature type="active site" evidence="5">
    <location>
        <position position="244"/>
    </location>
</feature>
<name>A0A1H2YG51_9BACL</name>
<dbReference type="Proteomes" id="UP000198534">
    <property type="component" value="Unassembled WGS sequence"/>
</dbReference>
<dbReference type="SUPFAM" id="SSF53720">
    <property type="entry name" value="ALDH-like"/>
    <property type="match status" value="1"/>
</dbReference>
<dbReference type="InterPro" id="IPR016161">
    <property type="entry name" value="Ald_DH/histidinol_DH"/>
</dbReference>
<dbReference type="EMBL" id="FNNQ01000009">
    <property type="protein sequence ID" value="SDX03529.1"/>
    <property type="molecule type" value="Genomic_DNA"/>
</dbReference>
<keyword evidence="2 4" id="KW-0560">Oxidoreductase</keyword>
<dbReference type="PANTHER" id="PTHR43570:SF16">
    <property type="entry name" value="ALDEHYDE DEHYDROGENASE TYPE III, ISOFORM Q"/>
    <property type="match status" value="1"/>
</dbReference>
<feature type="active site" evidence="5 6">
    <location>
        <position position="210"/>
    </location>
</feature>
<dbReference type="InterPro" id="IPR016162">
    <property type="entry name" value="Ald_DH_N"/>
</dbReference>
<organism evidence="9 10">
    <name type="scientific">Marininema mesophilum</name>
    <dbReference type="NCBI Taxonomy" id="1048340"/>
    <lineage>
        <taxon>Bacteria</taxon>
        <taxon>Bacillati</taxon>
        <taxon>Bacillota</taxon>
        <taxon>Bacilli</taxon>
        <taxon>Bacillales</taxon>
        <taxon>Thermoactinomycetaceae</taxon>
        <taxon>Marininema</taxon>
    </lineage>
</organism>
<dbReference type="STRING" id="1048340.SAMN05444487_10946"/>
<evidence type="ECO:0000256" key="5">
    <source>
        <dbReference type="PIRSR" id="PIRSR036492-1"/>
    </source>
</evidence>
<keyword evidence="10" id="KW-1185">Reference proteome</keyword>
<dbReference type="OrthoDB" id="9762913at2"/>
<evidence type="ECO:0000259" key="8">
    <source>
        <dbReference type="Pfam" id="PF00171"/>
    </source>
</evidence>
<feature type="domain" description="Aldehyde dehydrogenase" evidence="8">
    <location>
        <begin position="4"/>
        <end position="428"/>
    </location>
</feature>
<dbReference type="Pfam" id="PF00171">
    <property type="entry name" value="Aldedh"/>
    <property type="match status" value="1"/>
</dbReference>
<evidence type="ECO:0000256" key="2">
    <source>
        <dbReference type="ARBA" id="ARBA00023002"/>
    </source>
</evidence>
<dbReference type="InterPro" id="IPR015590">
    <property type="entry name" value="Aldehyde_DH_dom"/>
</dbReference>
<dbReference type="InterPro" id="IPR012394">
    <property type="entry name" value="Aldehyde_DH_NAD(P)"/>
</dbReference>
<dbReference type="RefSeq" id="WP_091740011.1">
    <property type="nucleotide sequence ID" value="NZ_FNNQ01000009.1"/>
</dbReference>
<gene>
    <name evidence="9" type="ORF">SAMN05444487_10946</name>
</gene>
<dbReference type="PANTHER" id="PTHR43570">
    <property type="entry name" value="ALDEHYDE DEHYDROGENASE"/>
    <property type="match status" value="1"/>
</dbReference>
<dbReference type="GO" id="GO:0005737">
    <property type="term" value="C:cytoplasm"/>
    <property type="evidence" value="ECO:0007669"/>
    <property type="project" value="TreeGrafter"/>
</dbReference>
<accession>A0A1H2YG51</accession>
<evidence type="ECO:0000313" key="10">
    <source>
        <dbReference type="Proteomes" id="UP000198534"/>
    </source>
</evidence>
<keyword evidence="3" id="KW-0520">NAD</keyword>
<evidence type="ECO:0000313" key="9">
    <source>
        <dbReference type="EMBL" id="SDX03529.1"/>
    </source>
</evidence>
<evidence type="ECO:0000256" key="6">
    <source>
        <dbReference type="PROSITE-ProRule" id="PRU10007"/>
    </source>
</evidence>
<dbReference type="AlphaFoldDB" id="A0A1H2YG51"/>
<evidence type="ECO:0000256" key="4">
    <source>
        <dbReference type="PIRNR" id="PIRNR036492"/>
    </source>
</evidence>
<dbReference type="PIRSF" id="PIRSF036492">
    <property type="entry name" value="ALDH"/>
    <property type="match status" value="1"/>
</dbReference>
<dbReference type="FunFam" id="3.40.605.10:FF:000004">
    <property type="entry name" value="Aldehyde dehydrogenase"/>
    <property type="match status" value="1"/>
</dbReference>
<dbReference type="FunFam" id="3.40.309.10:FF:000025">
    <property type="entry name" value="Aldehyde dehydrogenase"/>
    <property type="match status" value="1"/>
</dbReference>